<dbReference type="AlphaFoldDB" id="A0A1W1HKL0"/>
<name>A0A1W1HKL0_9BACT</name>
<reference evidence="1 2" key="1">
    <citation type="submission" date="2017-03" db="EMBL/GenBank/DDBJ databases">
        <authorList>
            <person name="Afonso C.L."/>
            <person name="Miller P.J."/>
            <person name="Scott M.A."/>
            <person name="Spackman E."/>
            <person name="Goraichik I."/>
            <person name="Dimitrov K.M."/>
            <person name="Suarez D.L."/>
            <person name="Swayne D.E."/>
        </authorList>
    </citation>
    <scope>NUCLEOTIDE SEQUENCE [LARGE SCALE GENOMIC DNA]</scope>
    <source>
        <strain evidence="1">PRJEB14757</strain>
    </source>
</reference>
<keyword evidence="2" id="KW-1185">Reference proteome</keyword>
<dbReference type="EMBL" id="FWEV01000329">
    <property type="protein sequence ID" value="SLM32993.1"/>
    <property type="molecule type" value="Genomic_DNA"/>
</dbReference>
<organism evidence="1 2">
    <name type="scientific">Desulfamplus magnetovallimortis</name>
    <dbReference type="NCBI Taxonomy" id="1246637"/>
    <lineage>
        <taxon>Bacteria</taxon>
        <taxon>Pseudomonadati</taxon>
        <taxon>Thermodesulfobacteriota</taxon>
        <taxon>Desulfobacteria</taxon>
        <taxon>Desulfobacterales</taxon>
        <taxon>Desulfobacteraceae</taxon>
        <taxon>Desulfamplus</taxon>
    </lineage>
</organism>
<protein>
    <submittedName>
        <fullName evidence="1">Anionic peptide 17.1</fullName>
    </submittedName>
</protein>
<sequence>MASAAAYGESIDKQDDFNSIDDIIDDLDLSDFDDLDLSDFD</sequence>
<evidence type="ECO:0000313" key="1">
    <source>
        <dbReference type="EMBL" id="SLM32993.1"/>
    </source>
</evidence>
<dbReference type="RefSeq" id="WP_281255630.1">
    <property type="nucleotide sequence ID" value="NZ_LT828544.1"/>
</dbReference>
<dbReference type="Proteomes" id="UP000191931">
    <property type="component" value="Unassembled WGS sequence"/>
</dbReference>
<accession>A0A1W1HKL0</accession>
<gene>
    <name evidence="1" type="ORF">MTBBW1_830065</name>
</gene>
<proteinExistence type="predicted"/>
<evidence type="ECO:0000313" key="2">
    <source>
        <dbReference type="Proteomes" id="UP000191931"/>
    </source>
</evidence>